<sequence>MRPAVRKGILRGTGIALVLIFLATDASAVAAENAPPSIHGETEYVILLDQLARTRREEETLLGMMRETTKAASQPHAEYLLYQGSLHFAEQDARLAQVKMEKRKILQRLALLQEATGRSTRLLYGWADDSAGRGSPPYSGAPLLSFYDATYDATRPAPGALPYFSLESPSFAFFSSPL</sequence>
<feature type="signal peptide" evidence="1">
    <location>
        <begin position="1"/>
        <end position="30"/>
    </location>
</feature>
<accession>A0A7X6DP75</accession>
<keyword evidence="3" id="KW-1185">Reference proteome</keyword>
<feature type="chain" id="PRO_5030860411" evidence="1">
    <location>
        <begin position="31"/>
        <end position="178"/>
    </location>
</feature>
<dbReference type="AlphaFoldDB" id="A0A7X6DP75"/>
<evidence type="ECO:0000256" key="1">
    <source>
        <dbReference type="SAM" id="SignalP"/>
    </source>
</evidence>
<dbReference type="EMBL" id="VTOW01000001">
    <property type="protein sequence ID" value="NKE70842.1"/>
    <property type="molecule type" value="Genomic_DNA"/>
</dbReference>
<evidence type="ECO:0000313" key="2">
    <source>
        <dbReference type="EMBL" id="NKE70842.1"/>
    </source>
</evidence>
<dbReference type="Proteomes" id="UP000534783">
    <property type="component" value="Unassembled WGS sequence"/>
</dbReference>
<gene>
    <name evidence="2" type="ORF">MNODULE_08835</name>
</gene>
<reference evidence="2 3" key="1">
    <citation type="journal article" date="2020" name="Nature">
        <title>Bacterial chemolithoautotrophy via manganese oxidation.</title>
        <authorList>
            <person name="Yu H."/>
            <person name="Leadbetter J.R."/>
        </authorList>
    </citation>
    <scope>NUCLEOTIDE SEQUENCE [LARGE SCALE GENOMIC DNA]</scope>
    <source>
        <strain evidence="2 3">Mn-1</strain>
    </source>
</reference>
<comment type="caution">
    <text evidence="2">The sequence shown here is derived from an EMBL/GenBank/DDBJ whole genome shotgun (WGS) entry which is preliminary data.</text>
</comment>
<proteinExistence type="predicted"/>
<keyword evidence="1" id="KW-0732">Signal</keyword>
<organism evidence="2 3">
    <name type="scientific">Candidatus Manganitrophus noduliformans</name>
    <dbReference type="NCBI Taxonomy" id="2606439"/>
    <lineage>
        <taxon>Bacteria</taxon>
        <taxon>Pseudomonadati</taxon>
        <taxon>Nitrospirota</taxon>
        <taxon>Nitrospiria</taxon>
        <taxon>Candidatus Troglogloeales</taxon>
        <taxon>Candidatus Manganitrophaceae</taxon>
        <taxon>Candidatus Manganitrophus</taxon>
    </lineage>
</organism>
<dbReference type="RefSeq" id="WP_168059074.1">
    <property type="nucleotide sequence ID" value="NZ_VTOW01000001.1"/>
</dbReference>
<name>A0A7X6DP75_9BACT</name>
<protein>
    <submittedName>
        <fullName evidence="2">Uncharacterized protein</fullName>
    </submittedName>
</protein>
<evidence type="ECO:0000313" key="3">
    <source>
        <dbReference type="Proteomes" id="UP000534783"/>
    </source>
</evidence>